<comment type="caution">
    <text evidence="2">The sequence shown here is derived from an EMBL/GenBank/DDBJ whole genome shotgun (WGS) entry which is preliminary data.</text>
</comment>
<evidence type="ECO:0000259" key="1">
    <source>
        <dbReference type="PROSITE" id="PS50181"/>
    </source>
</evidence>
<proteinExistence type="predicted"/>
<dbReference type="SUPFAM" id="SSF81383">
    <property type="entry name" value="F-box domain"/>
    <property type="match status" value="1"/>
</dbReference>
<dbReference type="InterPro" id="IPR036047">
    <property type="entry name" value="F-box-like_dom_sf"/>
</dbReference>
<dbReference type="InterPro" id="IPR001810">
    <property type="entry name" value="F-box_dom"/>
</dbReference>
<reference evidence="2 3" key="1">
    <citation type="submission" date="2024-05" db="EMBL/GenBank/DDBJ databases">
        <title>A draft genome resource for the thread blight pathogen Marasmius tenuissimus strain MS-2.</title>
        <authorList>
            <person name="Yulfo-Soto G.E."/>
            <person name="Baruah I.K."/>
            <person name="Amoako-Attah I."/>
            <person name="Bukari Y."/>
            <person name="Meinhardt L.W."/>
            <person name="Bailey B.A."/>
            <person name="Cohen S.P."/>
        </authorList>
    </citation>
    <scope>NUCLEOTIDE SEQUENCE [LARGE SCALE GENOMIC DNA]</scope>
    <source>
        <strain evidence="2 3">MS-2</strain>
    </source>
</reference>
<evidence type="ECO:0000313" key="3">
    <source>
        <dbReference type="Proteomes" id="UP001437256"/>
    </source>
</evidence>
<keyword evidence="3" id="KW-1185">Reference proteome</keyword>
<name>A0ABR2ZD84_9AGAR</name>
<feature type="domain" description="F-box" evidence="1">
    <location>
        <begin position="1"/>
        <end position="47"/>
    </location>
</feature>
<dbReference type="PROSITE" id="PS50181">
    <property type="entry name" value="FBOX"/>
    <property type="match status" value="1"/>
</dbReference>
<organism evidence="2 3">
    <name type="scientific">Marasmius tenuissimus</name>
    <dbReference type="NCBI Taxonomy" id="585030"/>
    <lineage>
        <taxon>Eukaryota</taxon>
        <taxon>Fungi</taxon>
        <taxon>Dikarya</taxon>
        <taxon>Basidiomycota</taxon>
        <taxon>Agaricomycotina</taxon>
        <taxon>Agaricomycetes</taxon>
        <taxon>Agaricomycetidae</taxon>
        <taxon>Agaricales</taxon>
        <taxon>Marasmiineae</taxon>
        <taxon>Marasmiaceae</taxon>
        <taxon>Marasmius</taxon>
    </lineage>
</organism>
<dbReference type="Proteomes" id="UP001437256">
    <property type="component" value="Unassembled WGS sequence"/>
</dbReference>
<dbReference type="EMBL" id="JBBXMP010000215">
    <property type="protein sequence ID" value="KAL0059616.1"/>
    <property type="molecule type" value="Genomic_DNA"/>
</dbReference>
<dbReference type="CDD" id="cd09917">
    <property type="entry name" value="F-box_SF"/>
    <property type="match status" value="1"/>
</dbReference>
<sequence>MLNDLPVETALSVLAYLPIPSIHALQLVSKAIDQLVKTNESTIYRFAAVVHDFIPSSNIELDQLQLFGVPVDVLRGMELLWREFCRRMFRLERNWEGLGSSELVCFPSAGAQPAYIKVDENEGFLINESNTTNGLVIVDMDDNVLWTQPWDFHQTRGIEYASGYLSFNTPGWTEIWRLASIPDSYPPSPADSISLPCPNASQLWRSQMCFESHRETYPKGHFVPHTAFPSHPDDNIDHMEFPTLLVKRDDEKALFYDIPTRKLIQKVPLQSQAMQSPSGEVTMLPPLGRLWTLSFNERHIFMSSLDTGIVRVLERDTGKCILNMRNGDYGSRSFRCWEYSLNDPVKMEGVATRLKAIEIPPTEASVVPDYDPAQLTSKEVFFSSCGKHIVSCNSRWNSTNIHSNQLIVVRDFAEIPLGNNTQLAEHAIQIELETQVMAFSFDGNRRILVAKVRIVSSLHTEQSSPLLMIDQITAKWSMGFSPFLSTSSGIMAISIPAYTETRNVNATHLTKTGIYFEWEPSRVQWHHWNRKGQQGKGVVRGASMATSCVCGVNFAVWD</sequence>
<evidence type="ECO:0000313" key="2">
    <source>
        <dbReference type="EMBL" id="KAL0059616.1"/>
    </source>
</evidence>
<accession>A0ABR2ZD84</accession>
<gene>
    <name evidence="2" type="ORF">AAF712_013628</name>
</gene>
<protein>
    <recommendedName>
        <fullName evidence="1">F-box domain-containing protein</fullName>
    </recommendedName>
</protein>